<keyword evidence="3" id="KW-1185">Reference proteome</keyword>
<reference evidence="2 3" key="1">
    <citation type="submission" date="2018-06" db="EMBL/GenBank/DDBJ databases">
        <title>Novel Chryseobacterium species.</title>
        <authorList>
            <person name="Newman J."/>
            <person name="Hugo C."/>
            <person name="Oosthuizen L."/>
            <person name="Charimba G."/>
        </authorList>
    </citation>
    <scope>NUCLEOTIDE SEQUENCE [LARGE SCALE GENOMIC DNA]</scope>
    <source>
        <strain evidence="2 3">7_F195</strain>
    </source>
</reference>
<gene>
    <name evidence="2" type="ORF">DRF67_08025</name>
</gene>
<keyword evidence="1" id="KW-1133">Transmembrane helix</keyword>
<name>A0A3D9B3X3_9FLAO</name>
<dbReference type="Proteomes" id="UP000256257">
    <property type="component" value="Unassembled WGS sequence"/>
</dbReference>
<feature type="transmembrane region" description="Helical" evidence="1">
    <location>
        <begin position="39"/>
        <end position="58"/>
    </location>
</feature>
<evidence type="ECO:0000256" key="1">
    <source>
        <dbReference type="SAM" id="Phobius"/>
    </source>
</evidence>
<keyword evidence="1" id="KW-0472">Membrane</keyword>
<evidence type="ECO:0000313" key="3">
    <source>
        <dbReference type="Proteomes" id="UP000256257"/>
    </source>
</evidence>
<protein>
    <submittedName>
        <fullName evidence="2">Uncharacterized protein</fullName>
    </submittedName>
</protein>
<dbReference type="AlphaFoldDB" id="A0A3D9B3X3"/>
<keyword evidence="1" id="KW-0812">Transmembrane</keyword>
<accession>A0A3D9B3X3</accession>
<evidence type="ECO:0000313" key="2">
    <source>
        <dbReference type="EMBL" id="REC48273.1"/>
    </source>
</evidence>
<sequence>MNRSKAGITYTFFKSFKIIKQFKMLPKFTKFYYFIRMKLFRFFINMNLIISIFGRNFAVK</sequence>
<dbReference type="EMBL" id="QNVV01000005">
    <property type="protein sequence ID" value="REC48273.1"/>
    <property type="molecule type" value="Genomic_DNA"/>
</dbReference>
<proteinExistence type="predicted"/>
<organism evidence="2 3">
    <name type="scientific">Chryseobacterium pennipullorum</name>
    <dbReference type="NCBI Taxonomy" id="2258963"/>
    <lineage>
        <taxon>Bacteria</taxon>
        <taxon>Pseudomonadati</taxon>
        <taxon>Bacteroidota</taxon>
        <taxon>Flavobacteriia</taxon>
        <taxon>Flavobacteriales</taxon>
        <taxon>Weeksellaceae</taxon>
        <taxon>Chryseobacterium group</taxon>
        <taxon>Chryseobacterium</taxon>
    </lineage>
</organism>
<comment type="caution">
    <text evidence="2">The sequence shown here is derived from an EMBL/GenBank/DDBJ whole genome shotgun (WGS) entry which is preliminary data.</text>
</comment>